<comment type="caution">
    <text evidence="1">The sequence shown here is derived from an EMBL/GenBank/DDBJ whole genome shotgun (WGS) entry which is preliminary data.</text>
</comment>
<accession>A0AAW9KAZ9</accession>
<dbReference type="Proteomes" id="UP001290462">
    <property type="component" value="Unassembled WGS sequence"/>
</dbReference>
<dbReference type="AlphaFoldDB" id="A0AAW9KAZ9"/>
<evidence type="ECO:0000313" key="1">
    <source>
        <dbReference type="EMBL" id="MDZ5759358.1"/>
    </source>
</evidence>
<protein>
    <submittedName>
        <fullName evidence="1">ArpU family phage packaging/lysis transcriptional regulator</fullName>
    </submittedName>
</protein>
<dbReference type="RefSeq" id="WP_322809199.1">
    <property type="nucleotide sequence ID" value="NZ_JAVBVO010000003.1"/>
</dbReference>
<dbReference type="EMBL" id="JAVBVO010000003">
    <property type="protein sequence ID" value="MDZ5759358.1"/>
    <property type="molecule type" value="Genomic_DNA"/>
</dbReference>
<sequence length="135" mass="15560">MVDFEGINARKTKMAAQMILEDYRRLRMVARREIHQKMTVSYDSQPGSTADTTPLIEKKVVAKVYAETETERIKAAVESIPNETAREVLMEKYIRGYEKYDSECQLNLDITPSTYNKYKAMGLLAFAWAIGCEEY</sequence>
<proteinExistence type="predicted"/>
<dbReference type="InterPro" id="IPR006524">
    <property type="entry name" value="ArpU-like"/>
</dbReference>
<reference evidence="1" key="1">
    <citation type="submission" date="2023-08" db="EMBL/GenBank/DDBJ databases">
        <title>Genomic characterization of piscicolin 126 produced by Carnobacterium maltaromaticum CM22 strain isolated from salmon (Salmo salar).</title>
        <authorList>
            <person name="Gonzalez-Gragera E."/>
            <person name="Garcia-Lopez J.D."/>
            <person name="Teso-Perez C."/>
            <person name="Gimenez-Hernandez I."/>
            <person name="Peralta-Sanchez J.M."/>
            <person name="Valdivia E."/>
            <person name="Montalban-Lopez M."/>
            <person name="Martin-Platero A.M."/>
            <person name="Banos A."/>
            <person name="Martinez-Bueno M."/>
        </authorList>
    </citation>
    <scope>NUCLEOTIDE SEQUENCE</scope>
    <source>
        <strain evidence="1">CM22</strain>
    </source>
</reference>
<name>A0AAW9KAZ9_CARML</name>
<organism evidence="1 2">
    <name type="scientific">Carnobacterium maltaromaticum</name>
    <name type="common">Carnobacterium piscicola</name>
    <dbReference type="NCBI Taxonomy" id="2751"/>
    <lineage>
        <taxon>Bacteria</taxon>
        <taxon>Bacillati</taxon>
        <taxon>Bacillota</taxon>
        <taxon>Bacilli</taxon>
        <taxon>Lactobacillales</taxon>
        <taxon>Carnobacteriaceae</taxon>
        <taxon>Carnobacterium</taxon>
    </lineage>
</organism>
<dbReference type="NCBIfam" id="TIGR01637">
    <property type="entry name" value="phage_arpU"/>
    <property type="match status" value="1"/>
</dbReference>
<evidence type="ECO:0000313" key="2">
    <source>
        <dbReference type="Proteomes" id="UP001290462"/>
    </source>
</evidence>
<gene>
    <name evidence="1" type="ORF">RAK27_11855</name>
</gene>